<sequence>MINNEEIEKKLSVIEGVHFVNVEGDGYHYHLTIVSDTFVGKSRVARQQWVYAQLKEYITSGRLHALTMKTWTQEEWGKQHG</sequence>
<dbReference type="OrthoDB" id="9801469at2"/>
<dbReference type="InterPro" id="IPR050961">
    <property type="entry name" value="BolA/IbaG_stress_morph_reg"/>
</dbReference>
<dbReference type="STRING" id="448.Lery_2295"/>
<dbReference type="Pfam" id="PF01722">
    <property type="entry name" value="BolA"/>
    <property type="match status" value="1"/>
</dbReference>
<dbReference type="InterPro" id="IPR002634">
    <property type="entry name" value="BolA"/>
</dbReference>
<keyword evidence="4" id="KW-1185">Reference proteome</keyword>
<accession>A0A0W0TEZ7</accession>
<dbReference type="EMBL" id="LNYA01000034">
    <property type="protein sequence ID" value="KTC94128.1"/>
    <property type="molecule type" value="Genomic_DNA"/>
</dbReference>
<evidence type="ECO:0000313" key="4">
    <source>
        <dbReference type="Proteomes" id="UP000054773"/>
    </source>
</evidence>
<evidence type="ECO:0000313" key="3">
    <source>
        <dbReference type="EMBL" id="KTC94128.1"/>
    </source>
</evidence>
<reference evidence="3 4" key="1">
    <citation type="submission" date="2015-11" db="EMBL/GenBank/DDBJ databases">
        <title>Genomic analysis of 38 Legionella species identifies large and diverse effector repertoires.</title>
        <authorList>
            <person name="Burstein D."/>
            <person name="Amaro F."/>
            <person name="Zusman T."/>
            <person name="Lifshitz Z."/>
            <person name="Cohen O."/>
            <person name="Gilbert J.A."/>
            <person name="Pupko T."/>
            <person name="Shuman H.A."/>
            <person name="Segal G."/>
        </authorList>
    </citation>
    <scope>NUCLEOTIDE SEQUENCE [LARGE SCALE GENOMIC DNA]</scope>
    <source>
        <strain evidence="3 4">SE-32A-C8</strain>
    </source>
</reference>
<dbReference type="Gene3D" id="3.30.300.90">
    <property type="entry name" value="BolA-like"/>
    <property type="match status" value="1"/>
</dbReference>
<dbReference type="PANTHER" id="PTHR46229:SF4">
    <property type="entry name" value="ACID STRESS PROTEIN IBAG"/>
    <property type="match status" value="1"/>
</dbReference>
<evidence type="ECO:0000256" key="2">
    <source>
        <dbReference type="RuleBase" id="RU003860"/>
    </source>
</evidence>
<dbReference type="SUPFAM" id="SSF82657">
    <property type="entry name" value="BolA-like"/>
    <property type="match status" value="1"/>
</dbReference>
<dbReference type="AlphaFoldDB" id="A0A0W0TEZ7"/>
<dbReference type="RefSeq" id="WP_058527419.1">
    <property type="nucleotide sequence ID" value="NZ_CAAAHY010000006.1"/>
</dbReference>
<gene>
    <name evidence="3" type="ORF">Lery_2295</name>
</gene>
<comment type="caution">
    <text evidence="3">The sequence shown here is derived from an EMBL/GenBank/DDBJ whole genome shotgun (WGS) entry which is preliminary data.</text>
</comment>
<dbReference type="PATRIC" id="fig|448.7.peg.2413"/>
<dbReference type="InterPro" id="IPR036065">
    <property type="entry name" value="BolA-like_sf"/>
</dbReference>
<dbReference type="PANTHER" id="PTHR46229">
    <property type="entry name" value="BOLA TRANSCRIPTION REGULATOR"/>
    <property type="match status" value="1"/>
</dbReference>
<dbReference type="Proteomes" id="UP000054773">
    <property type="component" value="Unassembled WGS sequence"/>
</dbReference>
<protein>
    <submittedName>
        <fullName evidence="3">BolA like protein</fullName>
    </submittedName>
</protein>
<comment type="similarity">
    <text evidence="1 2">Belongs to the BolA/IbaG family.</text>
</comment>
<organism evidence="3 4">
    <name type="scientific">Legionella erythra</name>
    <dbReference type="NCBI Taxonomy" id="448"/>
    <lineage>
        <taxon>Bacteria</taxon>
        <taxon>Pseudomonadati</taxon>
        <taxon>Pseudomonadota</taxon>
        <taxon>Gammaproteobacteria</taxon>
        <taxon>Legionellales</taxon>
        <taxon>Legionellaceae</taxon>
        <taxon>Legionella</taxon>
    </lineage>
</organism>
<proteinExistence type="inferred from homology"/>
<dbReference type="PIRSF" id="PIRSF003113">
    <property type="entry name" value="BolA"/>
    <property type="match status" value="1"/>
</dbReference>
<name>A0A0W0TEZ7_LEGER</name>
<evidence type="ECO:0000256" key="1">
    <source>
        <dbReference type="ARBA" id="ARBA00005578"/>
    </source>
</evidence>